<name>A0ABY4CFF6_9BACL</name>
<dbReference type="PANTHER" id="PTHR10361">
    <property type="entry name" value="SODIUM-BILE ACID COTRANSPORTER"/>
    <property type="match status" value="1"/>
</dbReference>
<keyword evidence="4 5" id="KW-0472">Membrane</keyword>
<dbReference type="Gene3D" id="1.20.1530.20">
    <property type="match status" value="1"/>
</dbReference>
<protein>
    <recommendedName>
        <fullName evidence="8">Bile acid:sodium symporter</fullName>
    </recommendedName>
</protein>
<accession>A0ABY4CFF6</accession>
<evidence type="ECO:0000313" key="7">
    <source>
        <dbReference type="Proteomes" id="UP000830167"/>
    </source>
</evidence>
<feature type="transmembrane region" description="Helical" evidence="5">
    <location>
        <begin position="109"/>
        <end position="129"/>
    </location>
</feature>
<feature type="transmembrane region" description="Helical" evidence="5">
    <location>
        <begin position="170"/>
        <end position="193"/>
    </location>
</feature>
<dbReference type="Proteomes" id="UP000830167">
    <property type="component" value="Chromosome"/>
</dbReference>
<evidence type="ECO:0000256" key="5">
    <source>
        <dbReference type="SAM" id="Phobius"/>
    </source>
</evidence>
<gene>
    <name evidence="6" type="ORF">LSG31_14295</name>
</gene>
<keyword evidence="2 5" id="KW-0812">Transmembrane</keyword>
<feature type="transmembrane region" description="Helical" evidence="5">
    <location>
        <begin position="214"/>
        <end position="235"/>
    </location>
</feature>
<evidence type="ECO:0000256" key="1">
    <source>
        <dbReference type="ARBA" id="ARBA00004141"/>
    </source>
</evidence>
<dbReference type="EMBL" id="CP089291">
    <property type="protein sequence ID" value="UOF89094.1"/>
    <property type="molecule type" value="Genomic_DNA"/>
</dbReference>
<evidence type="ECO:0000256" key="3">
    <source>
        <dbReference type="ARBA" id="ARBA00022989"/>
    </source>
</evidence>
<evidence type="ECO:0008006" key="8">
    <source>
        <dbReference type="Google" id="ProtNLM"/>
    </source>
</evidence>
<sequence length="324" mass="35419">MIRISQGLNTSMILSKANSLMDRWIYIVMPLLMGIGIIIHVYLDDFVNATPYLFMYLTFVSSLHANLRDFKELIHQKTSAIVILLLLHVIVPVCAFQIAKLFFPAQPDLIAGITLFMALPVGVTAIFWVGYAGASLMIALAFVTFDTLISPFVVPMSLHFVLGSTVSVNGGALVVSLLKLVVLPSVLGMWAGDKLRQSNPPEWLRPLAISSSKFCLYLIVLFNAALIAGDLHAVAHDLVKVIIVVAVLMILGYLVSLGFVSLFCKKKDLKIAFSYSGGIRNYTVGVVLATAFFSPTAAFPILLAMLLQHPTALLFTFIFKKLPA</sequence>
<dbReference type="InterPro" id="IPR002657">
    <property type="entry name" value="BilAc:Na_symport/Acr3"/>
</dbReference>
<keyword evidence="3 5" id="KW-1133">Transmembrane helix</keyword>
<feature type="transmembrane region" description="Helical" evidence="5">
    <location>
        <begin position="241"/>
        <end position="264"/>
    </location>
</feature>
<dbReference type="Pfam" id="PF01758">
    <property type="entry name" value="SBF"/>
    <property type="match status" value="1"/>
</dbReference>
<feature type="transmembrane region" description="Helical" evidence="5">
    <location>
        <begin position="136"/>
        <end position="158"/>
    </location>
</feature>
<feature type="transmembrane region" description="Helical" evidence="5">
    <location>
        <begin position="79"/>
        <end position="103"/>
    </location>
</feature>
<evidence type="ECO:0000256" key="2">
    <source>
        <dbReference type="ARBA" id="ARBA00022692"/>
    </source>
</evidence>
<dbReference type="RefSeq" id="WP_347435776.1">
    <property type="nucleotide sequence ID" value="NZ_CP089291.1"/>
</dbReference>
<proteinExistence type="predicted"/>
<comment type="subcellular location">
    <subcellularLocation>
        <location evidence="1">Membrane</location>
        <topology evidence="1">Multi-pass membrane protein</topology>
    </subcellularLocation>
</comment>
<feature type="transmembrane region" description="Helical" evidence="5">
    <location>
        <begin position="49"/>
        <end position="67"/>
    </location>
</feature>
<dbReference type="InterPro" id="IPR004710">
    <property type="entry name" value="Bilac:Na_transpt"/>
</dbReference>
<evidence type="ECO:0000256" key="4">
    <source>
        <dbReference type="ARBA" id="ARBA00023136"/>
    </source>
</evidence>
<dbReference type="InterPro" id="IPR038770">
    <property type="entry name" value="Na+/solute_symporter_sf"/>
</dbReference>
<keyword evidence="7" id="KW-1185">Reference proteome</keyword>
<organism evidence="6 7">
    <name type="scientific">Fodinisporobacter ferrooxydans</name>
    <dbReference type="NCBI Taxonomy" id="2901836"/>
    <lineage>
        <taxon>Bacteria</taxon>
        <taxon>Bacillati</taxon>
        <taxon>Bacillota</taxon>
        <taxon>Bacilli</taxon>
        <taxon>Bacillales</taxon>
        <taxon>Alicyclobacillaceae</taxon>
        <taxon>Fodinisporobacter</taxon>
    </lineage>
</organism>
<feature type="transmembrane region" description="Helical" evidence="5">
    <location>
        <begin position="24"/>
        <end position="43"/>
    </location>
</feature>
<reference evidence="6" key="1">
    <citation type="submission" date="2021-12" db="EMBL/GenBank/DDBJ databases">
        <title>Alicyclobacillaceae gen. nov., sp. nov., isolated from chalcocite enrichment system.</title>
        <authorList>
            <person name="Jiang Z."/>
        </authorList>
    </citation>
    <scope>NUCLEOTIDE SEQUENCE</scope>
    <source>
        <strain evidence="6">MYW30-H2</strain>
    </source>
</reference>
<dbReference type="PANTHER" id="PTHR10361:SF28">
    <property type="entry name" value="P3 PROTEIN-RELATED"/>
    <property type="match status" value="1"/>
</dbReference>
<evidence type="ECO:0000313" key="6">
    <source>
        <dbReference type="EMBL" id="UOF89094.1"/>
    </source>
</evidence>